<evidence type="ECO:0000256" key="1">
    <source>
        <dbReference type="ARBA" id="ARBA00004196"/>
    </source>
</evidence>
<keyword evidence="6" id="KW-0238">DNA-binding</keyword>
<gene>
    <name evidence="10" type="ORF">A8709_25430</name>
</gene>
<dbReference type="SUPFAM" id="SSF51215">
    <property type="entry name" value="Regulatory protein AraC"/>
    <property type="match status" value="1"/>
</dbReference>
<evidence type="ECO:0000259" key="9">
    <source>
        <dbReference type="PROSITE" id="PS50983"/>
    </source>
</evidence>
<evidence type="ECO:0000313" key="10">
    <source>
        <dbReference type="EMBL" id="OCT14180.1"/>
    </source>
</evidence>
<dbReference type="Proteomes" id="UP000093309">
    <property type="component" value="Unassembled WGS sequence"/>
</dbReference>
<dbReference type="InterPro" id="IPR002491">
    <property type="entry name" value="ABC_transptr_periplasmic_BD"/>
</dbReference>
<evidence type="ECO:0000256" key="7">
    <source>
        <dbReference type="ARBA" id="ARBA00023163"/>
    </source>
</evidence>
<evidence type="ECO:0000256" key="5">
    <source>
        <dbReference type="ARBA" id="ARBA00023015"/>
    </source>
</evidence>
<dbReference type="GO" id="GO:1901678">
    <property type="term" value="P:iron coordination entity transport"/>
    <property type="evidence" value="ECO:0007669"/>
    <property type="project" value="UniProtKB-ARBA"/>
</dbReference>
<dbReference type="Gene3D" id="3.40.50.1980">
    <property type="entry name" value="Nitrogenase molybdenum iron protein domain"/>
    <property type="match status" value="2"/>
</dbReference>
<comment type="caution">
    <text evidence="10">The sequence shown here is derived from an EMBL/GenBank/DDBJ whole genome shotgun (WGS) entry which is preliminary data.</text>
</comment>
<dbReference type="PANTHER" id="PTHR30532:SF1">
    <property type="entry name" value="IRON(3+)-HYDROXAMATE-BINDING PROTEIN FHUD"/>
    <property type="match status" value="1"/>
</dbReference>
<protein>
    <recommendedName>
        <fullName evidence="12">AraC family transcriptional regulator</fullName>
    </recommendedName>
</protein>
<dbReference type="PROSITE" id="PS50983">
    <property type="entry name" value="FE_B12_PBP"/>
    <property type="match status" value="1"/>
</dbReference>
<dbReference type="InterPro" id="IPR051313">
    <property type="entry name" value="Bact_iron-sidero_bind"/>
</dbReference>
<keyword evidence="4" id="KW-0732">Signal</keyword>
<dbReference type="Gene3D" id="1.10.10.60">
    <property type="entry name" value="Homeodomain-like"/>
    <property type="match status" value="2"/>
</dbReference>
<sequence>MEIWYKLTSMERIMVKDLKWPVERDFIAAGSLLLLVSETPEGRIVINGKFFPLRAGTVFICRPGQLVEIGMPSDEEQGIYVIRFQAVTLQHIGEPESSVRPVHTFPGEGDVIQLAPSVVLPLVKMISSNWQSGHMAESFRAEAGFYELLSLILQNEEHKTAMALEYAKFMLERDFAEDVTIEGLAVTAGLSRFHFMRLFKEKFGKGVIEYVTELRLTKAKELMREHPDSSIREIAFQVGYKNEIYFSNSFKKHMGMAPALYLKNSKIKVAAYSWVNIGQLLALQVIPFAAPMDHYWTDYYRSKFGYDVTVPLSHHYDFNREALSQSRPDYIIGIDAWIPNEEQVKLAQLAPTLFVPWDQSWRQHLKLIADFIGKTKEAEKWLQSYEKKAAEIRATLATAFQSESVLVVHLHHKEILVWGRQAGTVLYDDLNFQPAKLVDQFQWTKSISLTQLADYEADHIVLNISKDPVSQAHWAGLSKMSLWRELPSVKREKVHTTPGFSGWESPWNEYTAFNHERFLQQMVQIMNPAT</sequence>
<dbReference type="PRINTS" id="PR00032">
    <property type="entry name" value="HTHARAC"/>
</dbReference>
<comment type="similarity">
    <text evidence="2">Belongs to the bacterial solute-binding protein 8 family.</text>
</comment>
<keyword evidence="7" id="KW-0804">Transcription</keyword>
<proteinExistence type="inferred from homology"/>
<dbReference type="InterPro" id="IPR009057">
    <property type="entry name" value="Homeodomain-like_sf"/>
</dbReference>
<reference evidence="11" key="1">
    <citation type="submission" date="2016-05" db="EMBL/GenBank/DDBJ databases">
        <title>Paenibacillus oryzae. sp. nov., isolated from the rice root.</title>
        <authorList>
            <person name="Zhang J."/>
            <person name="Zhang X."/>
        </authorList>
    </citation>
    <scope>NUCLEOTIDE SEQUENCE [LARGE SCALE GENOMIC DNA]</scope>
    <source>
        <strain evidence="11">KCTC13222</strain>
    </source>
</reference>
<evidence type="ECO:0000256" key="4">
    <source>
        <dbReference type="ARBA" id="ARBA00022729"/>
    </source>
</evidence>
<dbReference type="GO" id="GO:0030288">
    <property type="term" value="C:outer membrane-bounded periplasmic space"/>
    <property type="evidence" value="ECO:0007669"/>
    <property type="project" value="TreeGrafter"/>
</dbReference>
<dbReference type="GO" id="GO:0003700">
    <property type="term" value="F:DNA-binding transcription factor activity"/>
    <property type="evidence" value="ECO:0007669"/>
    <property type="project" value="InterPro"/>
</dbReference>
<dbReference type="SUPFAM" id="SSF53807">
    <property type="entry name" value="Helical backbone' metal receptor"/>
    <property type="match status" value="1"/>
</dbReference>
<dbReference type="InterPro" id="IPR018060">
    <property type="entry name" value="HTH_AraC"/>
</dbReference>
<organism evidence="10 11">
    <name type="scientific">Paenibacillus pectinilyticus</name>
    <dbReference type="NCBI Taxonomy" id="512399"/>
    <lineage>
        <taxon>Bacteria</taxon>
        <taxon>Bacillati</taxon>
        <taxon>Bacillota</taxon>
        <taxon>Bacilli</taxon>
        <taxon>Bacillales</taxon>
        <taxon>Paenibacillaceae</taxon>
        <taxon>Paenibacillus</taxon>
    </lineage>
</organism>
<dbReference type="EMBL" id="LYPC01000020">
    <property type="protein sequence ID" value="OCT14180.1"/>
    <property type="molecule type" value="Genomic_DNA"/>
</dbReference>
<name>A0A1C1A161_9BACL</name>
<dbReference type="PROSITE" id="PS01124">
    <property type="entry name" value="HTH_ARAC_FAMILY_2"/>
    <property type="match status" value="1"/>
</dbReference>
<keyword evidence="5" id="KW-0805">Transcription regulation</keyword>
<feature type="domain" description="HTH araC/xylS-type" evidence="8">
    <location>
        <begin position="165"/>
        <end position="264"/>
    </location>
</feature>
<dbReference type="SMART" id="SM00342">
    <property type="entry name" value="HTH_ARAC"/>
    <property type="match status" value="1"/>
</dbReference>
<dbReference type="STRING" id="512399.A8709_25430"/>
<dbReference type="Pfam" id="PF12833">
    <property type="entry name" value="HTH_18"/>
    <property type="match status" value="1"/>
</dbReference>
<dbReference type="AlphaFoldDB" id="A0A1C1A161"/>
<evidence type="ECO:0000313" key="11">
    <source>
        <dbReference type="Proteomes" id="UP000093309"/>
    </source>
</evidence>
<dbReference type="InterPro" id="IPR020449">
    <property type="entry name" value="Tscrpt_reg_AraC-type_HTH"/>
</dbReference>
<evidence type="ECO:0000256" key="2">
    <source>
        <dbReference type="ARBA" id="ARBA00008814"/>
    </source>
</evidence>
<evidence type="ECO:0000259" key="8">
    <source>
        <dbReference type="PROSITE" id="PS01124"/>
    </source>
</evidence>
<dbReference type="GO" id="GO:0043565">
    <property type="term" value="F:sequence-specific DNA binding"/>
    <property type="evidence" value="ECO:0007669"/>
    <property type="project" value="InterPro"/>
</dbReference>
<dbReference type="PROSITE" id="PS00041">
    <property type="entry name" value="HTH_ARAC_FAMILY_1"/>
    <property type="match status" value="1"/>
</dbReference>
<evidence type="ECO:0000256" key="6">
    <source>
        <dbReference type="ARBA" id="ARBA00023125"/>
    </source>
</evidence>
<dbReference type="PANTHER" id="PTHR30532">
    <property type="entry name" value="IRON III DICITRATE-BINDING PERIPLASMIC PROTEIN"/>
    <property type="match status" value="1"/>
</dbReference>
<comment type="subcellular location">
    <subcellularLocation>
        <location evidence="1">Cell envelope</location>
    </subcellularLocation>
</comment>
<dbReference type="SUPFAM" id="SSF46689">
    <property type="entry name" value="Homeodomain-like"/>
    <property type="match status" value="2"/>
</dbReference>
<evidence type="ECO:0000256" key="3">
    <source>
        <dbReference type="ARBA" id="ARBA00022448"/>
    </source>
</evidence>
<keyword evidence="11" id="KW-1185">Reference proteome</keyword>
<dbReference type="Pfam" id="PF01497">
    <property type="entry name" value="Peripla_BP_2"/>
    <property type="match status" value="1"/>
</dbReference>
<accession>A0A1C1A161</accession>
<dbReference type="InterPro" id="IPR018062">
    <property type="entry name" value="HTH_AraC-typ_CS"/>
</dbReference>
<dbReference type="InterPro" id="IPR037923">
    <property type="entry name" value="HTH-like"/>
</dbReference>
<evidence type="ECO:0008006" key="12">
    <source>
        <dbReference type="Google" id="ProtNLM"/>
    </source>
</evidence>
<feature type="domain" description="Fe/B12 periplasmic-binding" evidence="9">
    <location>
        <begin position="268"/>
        <end position="530"/>
    </location>
</feature>
<keyword evidence="3" id="KW-0813">Transport</keyword>